<reference evidence="1" key="1">
    <citation type="submission" date="2023-10" db="EMBL/GenBank/DDBJ databases">
        <title>Genome assembly of Pristionchus species.</title>
        <authorList>
            <person name="Yoshida K."/>
            <person name="Sommer R.J."/>
        </authorList>
    </citation>
    <scope>NUCLEOTIDE SEQUENCE</scope>
    <source>
        <strain evidence="1">RS5133</strain>
    </source>
</reference>
<dbReference type="EMBL" id="BTSY01000006">
    <property type="protein sequence ID" value="GMT34041.1"/>
    <property type="molecule type" value="Genomic_DNA"/>
</dbReference>
<protein>
    <submittedName>
        <fullName evidence="1">Uncharacterized protein</fullName>
    </submittedName>
</protein>
<evidence type="ECO:0000313" key="2">
    <source>
        <dbReference type="Proteomes" id="UP001432322"/>
    </source>
</evidence>
<feature type="non-terminal residue" evidence="1">
    <location>
        <position position="68"/>
    </location>
</feature>
<comment type="caution">
    <text evidence="1">The sequence shown here is derived from an EMBL/GenBank/DDBJ whole genome shotgun (WGS) entry which is preliminary data.</text>
</comment>
<feature type="non-terminal residue" evidence="1">
    <location>
        <position position="1"/>
    </location>
</feature>
<evidence type="ECO:0000313" key="1">
    <source>
        <dbReference type="EMBL" id="GMT34041.1"/>
    </source>
</evidence>
<gene>
    <name evidence="1" type="ORF">PFISCL1PPCAC_25338</name>
</gene>
<accession>A0AAV5WSQ3</accession>
<keyword evidence="2" id="KW-1185">Reference proteome</keyword>
<dbReference type="AlphaFoldDB" id="A0AAV5WSQ3"/>
<sequence length="68" mass="7857">HRELTEEERSKYDEIRQAKLEKLSPEGKTAAKQIHVIRQANKGDRKAVKEAIDKVLDSLSESVREELK</sequence>
<proteinExistence type="predicted"/>
<name>A0AAV5WSQ3_9BILA</name>
<organism evidence="1 2">
    <name type="scientific">Pristionchus fissidentatus</name>
    <dbReference type="NCBI Taxonomy" id="1538716"/>
    <lineage>
        <taxon>Eukaryota</taxon>
        <taxon>Metazoa</taxon>
        <taxon>Ecdysozoa</taxon>
        <taxon>Nematoda</taxon>
        <taxon>Chromadorea</taxon>
        <taxon>Rhabditida</taxon>
        <taxon>Rhabditina</taxon>
        <taxon>Diplogasteromorpha</taxon>
        <taxon>Diplogasteroidea</taxon>
        <taxon>Neodiplogasteridae</taxon>
        <taxon>Pristionchus</taxon>
    </lineage>
</organism>
<dbReference type="Proteomes" id="UP001432322">
    <property type="component" value="Unassembled WGS sequence"/>
</dbReference>